<reference evidence="1 2" key="1">
    <citation type="journal article" date="2014" name="Genome Announc.">
        <title>Draft genome sequences of six enterohepatic helicobacter species isolated from humans and one from rhesus macaques.</title>
        <authorList>
            <person name="Shen Z."/>
            <person name="Sheh A."/>
            <person name="Young S.K."/>
            <person name="Abouelliel A."/>
            <person name="Ward D.V."/>
            <person name="Earl A.M."/>
            <person name="Fox J.G."/>
        </authorList>
    </citation>
    <scope>NUCLEOTIDE SEQUENCE [LARGE SCALE GENOMIC DNA]</scope>
    <source>
        <strain evidence="1 2">MIT 99-5501</strain>
    </source>
</reference>
<dbReference type="EMBL" id="AZJI01000001">
    <property type="protein sequence ID" value="ETD24829.1"/>
    <property type="molecule type" value="Genomic_DNA"/>
</dbReference>
<dbReference type="eggNOG" id="ENOG5033Y5Z">
    <property type="taxonomic scope" value="Bacteria"/>
</dbReference>
<proteinExistence type="predicted"/>
<comment type="caution">
    <text evidence="1">The sequence shown here is derived from an EMBL/GenBank/DDBJ whole genome shotgun (WGS) entry which is preliminary data.</text>
</comment>
<organism evidence="1 2">
    <name type="scientific">Helicobacter macacae MIT 99-5501</name>
    <dbReference type="NCBI Taxonomy" id="1357400"/>
    <lineage>
        <taxon>Bacteria</taxon>
        <taxon>Pseudomonadati</taxon>
        <taxon>Campylobacterota</taxon>
        <taxon>Epsilonproteobacteria</taxon>
        <taxon>Campylobacterales</taxon>
        <taxon>Helicobacteraceae</taxon>
        <taxon>Helicobacter</taxon>
    </lineage>
</organism>
<gene>
    <name evidence="1" type="ORF">HMPREF2086_00163</name>
</gene>
<dbReference type="Proteomes" id="UP000018731">
    <property type="component" value="Unassembled WGS sequence"/>
</dbReference>
<name>V8CBT3_9HELI</name>
<protein>
    <submittedName>
        <fullName evidence="1">Uncharacterized protein</fullName>
    </submittedName>
</protein>
<dbReference type="RefSeq" id="WP_023926831.1">
    <property type="nucleotide sequence ID" value="NZ_KI669454.1"/>
</dbReference>
<evidence type="ECO:0000313" key="1">
    <source>
        <dbReference type="EMBL" id="ETD24829.1"/>
    </source>
</evidence>
<dbReference type="NCBIfam" id="NF045956">
    <property type="entry name" value="restrict_UpaP162"/>
    <property type="match status" value="1"/>
</dbReference>
<sequence length="240" mass="27831">MNAYFKNICEAKDKIKAYLDTIYQVSGDELLLELEHYNLLENPNNCIETSTAIGFILEEFITSKLEIYTKKFHSNSDEILIKKISTSSATKYSFDCYGLYKNILFLINIKVQKEGSANNAIAAINRIYKDYVEESIDNINTEKSYLILKTHYGFAKSKNDGERKISIKGTQCYALEEIDFSKGVLKDHRNWSKTFNENSGRLQIPNKWLINHRLKDGEISYNTTKDFLTSIYNGKYNEKR</sequence>
<dbReference type="AlphaFoldDB" id="V8CBT3"/>
<dbReference type="PATRIC" id="fig|1357400.3.peg.240"/>
<keyword evidence="2" id="KW-1185">Reference proteome</keyword>
<accession>V8CBT3</accession>
<dbReference type="HOGENOM" id="CLU_102915_0_0_7"/>
<dbReference type="STRING" id="1357400.HMPREF2086_00163"/>
<evidence type="ECO:0000313" key="2">
    <source>
        <dbReference type="Proteomes" id="UP000018731"/>
    </source>
</evidence>